<feature type="chain" id="PRO_5012497126" evidence="7">
    <location>
        <begin position="24"/>
        <end position="116"/>
    </location>
</feature>
<comment type="subcellular location">
    <subcellularLocation>
        <location evidence="1">Secreted</location>
    </subcellularLocation>
</comment>
<comment type="caution">
    <text evidence="8">The sequence shown here is derived from an EMBL/GenBank/DDBJ whole genome shotgun (WGS) entry which is preliminary data.</text>
</comment>
<evidence type="ECO:0000256" key="5">
    <source>
        <dbReference type="ARBA" id="ARBA00022729"/>
    </source>
</evidence>
<dbReference type="Pfam" id="PF05498">
    <property type="entry name" value="RALF"/>
    <property type="match status" value="1"/>
</dbReference>
<dbReference type="GO" id="GO:0005179">
    <property type="term" value="F:hormone activity"/>
    <property type="evidence" value="ECO:0007669"/>
    <property type="project" value="UniProtKB-KW"/>
</dbReference>
<dbReference type="OMA" id="FMESHAS"/>
<dbReference type="Proteomes" id="UP000091857">
    <property type="component" value="Chromosome 1"/>
</dbReference>
<name>A0A2C9WKX6_MANES</name>
<gene>
    <name evidence="8" type="ORF">MANES_01G102300v8</name>
</gene>
<proteinExistence type="inferred from homology"/>
<keyword evidence="6" id="KW-1015">Disulfide bond</keyword>
<dbReference type="PANTHER" id="PTHR39112">
    <property type="entry name" value="PROTEIN RALF-LIKE 27-RELATED"/>
    <property type="match status" value="1"/>
</dbReference>
<dbReference type="InterPro" id="IPR039252">
    <property type="entry name" value="RALFL27"/>
</dbReference>
<evidence type="ECO:0000256" key="2">
    <source>
        <dbReference type="ARBA" id="ARBA00009178"/>
    </source>
</evidence>
<dbReference type="GO" id="GO:0040008">
    <property type="term" value="P:regulation of growth"/>
    <property type="evidence" value="ECO:0007669"/>
    <property type="project" value="UniProtKB-ARBA"/>
</dbReference>
<sequence length="116" mass="12593">MAAASKRGCVALYLAIMLQITSFSTVTSTSSTILLNGNINISLIGESVADESIKEEIFMESHASQRLLAGDNDHHINLKTLVKQPVCNEKIYGSCLKGLAGQKDAHCTYYNKCRGK</sequence>
<evidence type="ECO:0000256" key="7">
    <source>
        <dbReference type="SAM" id="SignalP"/>
    </source>
</evidence>
<evidence type="ECO:0000256" key="6">
    <source>
        <dbReference type="ARBA" id="ARBA00023157"/>
    </source>
</evidence>
<comment type="similarity">
    <text evidence="2">Belongs to the plant rapid alkalinization factor (RALF) family.</text>
</comment>
<accession>A0A2C9WKX6</accession>
<dbReference type="EMBL" id="CM004387">
    <property type="protein sequence ID" value="OAY60302.1"/>
    <property type="molecule type" value="Genomic_DNA"/>
</dbReference>
<keyword evidence="4" id="KW-0372">Hormone</keyword>
<evidence type="ECO:0000256" key="1">
    <source>
        <dbReference type="ARBA" id="ARBA00004613"/>
    </source>
</evidence>
<dbReference type="AlphaFoldDB" id="A0A2C9WKX6"/>
<evidence type="ECO:0000313" key="8">
    <source>
        <dbReference type="EMBL" id="OAY60302.1"/>
    </source>
</evidence>
<evidence type="ECO:0000256" key="4">
    <source>
        <dbReference type="ARBA" id="ARBA00022702"/>
    </source>
</evidence>
<dbReference type="PANTHER" id="PTHR39112:SF1">
    <property type="entry name" value="PROTEIN RALF-LIKE 27"/>
    <property type="match status" value="1"/>
</dbReference>
<feature type="signal peptide" evidence="7">
    <location>
        <begin position="1"/>
        <end position="23"/>
    </location>
</feature>
<evidence type="ECO:0000256" key="3">
    <source>
        <dbReference type="ARBA" id="ARBA00022525"/>
    </source>
</evidence>
<organism evidence="8 9">
    <name type="scientific">Manihot esculenta</name>
    <name type="common">Cassava</name>
    <name type="synonym">Jatropha manihot</name>
    <dbReference type="NCBI Taxonomy" id="3983"/>
    <lineage>
        <taxon>Eukaryota</taxon>
        <taxon>Viridiplantae</taxon>
        <taxon>Streptophyta</taxon>
        <taxon>Embryophyta</taxon>
        <taxon>Tracheophyta</taxon>
        <taxon>Spermatophyta</taxon>
        <taxon>Magnoliopsida</taxon>
        <taxon>eudicotyledons</taxon>
        <taxon>Gunneridae</taxon>
        <taxon>Pentapetalae</taxon>
        <taxon>rosids</taxon>
        <taxon>fabids</taxon>
        <taxon>Malpighiales</taxon>
        <taxon>Euphorbiaceae</taxon>
        <taxon>Crotonoideae</taxon>
        <taxon>Manihoteae</taxon>
        <taxon>Manihot</taxon>
    </lineage>
</organism>
<keyword evidence="3" id="KW-0964">Secreted</keyword>
<dbReference type="InterPro" id="IPR008801">
    <property type="entry name" value="RALF"/>
</dbReference>
<dbReference type="GO" id="GO:0005576">
    <property type="term" value="C:extracellular region"/>
    <property type="evidence" value="ECO:0007669"/>
    <property type="project" value="UniProtKB-SubCell"/>
</dbReference>
<keyword evidence="5 7" id="KW-0732">Signal</keyword>
<protein>
    <submittedName>
        <fullName evidence="8">Uncharacterized protein</fullName>
    </submittedName>
</protein>
<evidence type="ECO:0000313" key="9">
    <source>
        <dbReference type="Proteomes" id="UP000091857"/>
    </source>
</evidence>
<reference evidence="9" key="1">
    <citation type="journal article" date="2016" name="Nat. Biotechnol.">
        <title>Sequencing wild and cultivated cassava and related species reveals extensive interspecific hybridization and genetic diversity.</title>
        <authorList>
            <person name="Bredeson J.V."/>
            <person name="Lyons J.B."/>
            <person name="Prochnik S.E."/>
            <person name="Wu G.A."/>
            <person name="Ha C.M."/>
            <person name="Edsinger-Gonzales E."/>
            <person name="Grimwood J."/>
            <person name="Schmutz J."/>
            <person name="Rabbi I.Y."/>
            <person name="Egesi C."/>
            <person name="Nauluvula P."/>
            <person name="Lebot V."/>
            <person name="Ndunguru J."/>
            <person name="Mkamilo G."/>
            <person name="Bart R.S."/>
            <person name="Setter T.L."/>
            <person name="Gleadow R.M."/>
            <person name="Kulakow P."/>
            <person name="Ferguson M.E."/>
            <person name="Rounsley S."/>
            <person name="Rokhsar D.S."/>
        </authorList>
    </citation>
    <scope>NUCLEOTIDE SEQUENCE [LARGE SCALE GENOMIC DNA]</scope>
    <source>
        <strain evidence="9">cv. AM560-2</strain>
    </source>
</reference>
<keyword evidence="9" id="KW-1185">Reference proteome</keyword>
<dbReference type="Gramene" id="Manes.01G102300.1.v8.1">
    <property type="protein sequence ID" value="Manes.01G102300.1.v8.1.CDS.1"/>
    <property type="gene ID" value="Manes.01G102300.v8.1"/>
</dbReference>